<dbReference type="Gene3D" id="1.10.10.1150">
    <property type="entry name" value="Coenzyme PQQ synthesis protein D (PqqD)"/>
    <property type="match status" value="1"/>
</dbReference>
<keyword evidence="2" id="KW-1185">Reference proteome</keyword>
<gene>
    <name evidence="1" type="ORF">NIES2135_35360</name>
</gene>
<name>A0A1Z4JIX9_LEPBY</name>
<dbReference type="EMBL" id="AP018203">
    <property type="protein sequence ID" value="BAY56700.1"/>
    <property type="molecule type" value="Genomic_DNA"/>
</dbReference>
<proteinExistence type="predicted"/>
<accession>A0A1Z4JIX9</accession>
<evidence type="ECO:0000313" key="2">
    <source>
        <dbReference type="Proteomes" id="UP000217895"/>
    </source>
</evidence>
<dbReference type="InterPro" id="IPR008792">
    <property type="entry name" value="PQQD"/>
</dbReference>
<organism evidence="1 2">
    <name type="scientific">Leptolyngbya boryana NIES-2135</name>
    <dbReference type="NCBI Taxonomy" id="1973484"/>
    <lineage>
        <taxon>Bacteria</taxon>
        <taxon>Bacillati</taxon>
        <taxon>Cyanobacteriota</taxon>
        <taxon>Cyanophyceae</taxon>
        <taxon>Leptolyngbyales</taxon>
        <taxon>Leptolyngbyaceae</taxon>
        <taxon>Leptolyngbya group</taxon>
        <taxon>Leptolyngbya</taxon>
    </lineage>
</organism>
<dbReference type="InterPro" id="IPR041881">
    <property type="entry name" value="PqqD_sf"/>
</dbReference>
<evidence type="ECO:0008006" key="3">
    <source>
        <dbReference type="Google" id="ProtNLM"/>
    </source>
</evidence>
<dbReference type="Pfam" id="PF05402">
    <property type="entry name" value="PqqD"/>
    <property type="match status" value="1"/>
</dbReference>
<reference evidence="1 2" key="1">
    <citation type="submission" date="2017-06" db="EMBL/GenBank/DDBJ databases">
        <title>Genome sequencing of cyanobaciteial culture collection at National Institute for Environmental Studies (NIES).</title>
        <authorList>
            <person name="Hirose Y."/>
            <person name="Shimura Y."/>
            <person name="Fujisawa T."/>
            <person name="Nakamura Y."/>
            <person name="Kawachi M."/>
        </authorList>
    </citation>
    <scope>NUCLEOTIDE SEQUENCE [LARGE SCALE GENOMIC DNA]</scope>
    <source>
        <strain evidence="1 2">NIES-2135</strain>
    </source>
</reference>
<dbReference type="Proteomes" id="UP000217895">
    <property type="component" value="Chromosome"/>
</dbReference>
<protein>
    <recommendedName>
        <fullName evidence="3">PqqD family protein</fullName>
    </recommendedName>
</protein>
<evidence type="ECO:0000313" key="1">
    <source>
        <dbReference type="EMBL" id="BAY56700.1"/>
    </source>
</evidence>
<dbReference type="AlphaFoldDB" id="A0A1Z4JIX9"/>
<sequence length="103" mass="11694">MLNSSHIKPQILPDHAVALVPHILMQDVADETALLNLQTEKYFSQNAIATEMLSVLTESDSIAAAYDLLLERYEVTPERLKQDLLSFIEQLLKAELIELQMRT</sequence>